<dbReference type="Proteomes" id="UP000681290">
    <property type="component" value="Unassembled WGS sequence"/>
</dbReference>
<evidence type="ECO:0000313" key="1">
    <source>
        <dbReference type="EMBL" id="GIP59804.1"/>
    </source>
</evidence>
<accession>A0ABQ4MV51</accession>
<gene>
    <name evidence="1" type="ORF">J15TS10_36180</name>
</gene>
<reference evidence="1 2" key="1">
    <citation type="submission" date="2021-03" db="EMBL/GenBank/DDBJ databases">
        <title>Antimicrobial resistance genes in bacteria isolated from Japanese honey, and their potential for conferring macrolide and lincosamide resistance in the American foulbrood pathogen Paenibacillus larvae.</title>
        <authorList>
            <person name="Okamoto M."/>
            <person name="Kumagai M."/>
            <person name="Kanamori H."/>
            <person name="Takamatsu D."/>
        </authorList>
    </citation>
    <scope>NUCLEOTIDE SEQUENCE [LARGE SCALE GENOMIC DNA]</scope>
    <source>
        <strain evidence="1 2">J15TS10</strain>
    </source>
</reference>
<keyword evidence="2" id="KW-1185">Reference proteome</keyword>
<comment type="caution">
    <text evidence="1">The sequence shown here is derived from an EMBL/GenBank/DDBJ whole genome shotgun (WGS) entry which is preliminary data.</text>
</comment>
<protein>
    <submittedName>
        <fullName evidence="1">Uncharacterized protein</fullName>
    </submittedName>
</protein>
<proteinExistence type="predicted"/>
<evidence type="ECO:0000313" key="2">
    <source>
        <dbReference type="Proteomes" id="UP000681290"/>
    </source>
</evidence>
<dbReference type="EMBL" id="BOSM01000006">
    <property type="protein sequence ID" value="GIP59804.1"/>
    <property type="molecule type" value="Genomic_DNA"/>
</dbReference>
<sequence>MPGGTNARIRFVGAEHDKGGVLSNWGEGYRTKKRGAKEEMKDISPTTPLILKLFTSRKLG</sequence>
<name>A0ABQ4MV51_9BACL</name>
<organism evidence="1 2">
    <name type="scientific">Paenibacillus woosongensis</name>
    <dbReference type="NCBI Taxonomy" id="307580"/>
    <lineage>
        <taxon>Bacteria</taxon>
        <taxon>Bacillati</taxon>
        <taxon>Bacillota</taxon>
        <taxon>Bacilli</taxon>
        <taxon>Bacillales</taxon>
        <taxon>Paenibacillaceae</taxon>
        <taxon>Paenibacillus</taxon>
    </lineage>
</organism>